<protein>
    <submittedName>
        <fullName evidence="1">Uncharacterized protein</fullName>
    </submittedName>
</protein>
<proteinExistence type="predicted"/>
<reference evidence="1 2" key="1">
    <citation type="journal article" date="2017" name="Front. Genet.">
        <title>Draft sequencing of the heterozygous diploid genome of Satsuma (Citrus unshiu Marc.) using a hybrid assembly approach.</title>
        <authorList>
            <person name="Shimizu T."/>
            <person name="Tanizawa Y."/>
            <person name="Mochizuki T."/>
            <person name="Nagasaki H."/>
            <person name="Yoshioka T."/>
            <person name="Toyoda A."/>
            <person name="Fujiyama A."/>
            <person name="Kaminuma E."/>
            <person name="Nakamura Y."/>
        </authorList>
    </citation>
    <scope>NUCLEOTIDE SEQUENCE [LARGE SCALE GENOMIC DNA]</scope>
    <source>
        <strain evidence="2">cv. Miyagawa wase</strain>
    </source>
</reference>
<name>A0A2H5QUR7_CITUN</name>
<keyword evidence="2" id="KW-1185">Reference proteome</keyword>
<comment type="caution">
    <text evidence="1">The sequence shown here is derived from an EMBL/GenBank/DDBJ whole genome shotgun (WGS) entry which is preliminary data.</text>
</comment>
<dbReference type="EMBL" id="BDQV01000864">
    <property type="protein sequence ID" value="GAY68370.1"/>
    <property type="molecule type" value="Genomic_DNA"/>
</dbReference>
<accession>A0A2H5QUR7</accession>
<sequence length="80" mass="9280">MHGPATCADKTETMSLRIYRNTYWQLYLRMVASRGNKGYVGINKNSEKHERSFDYKCFLEGNNVNFKNVGVRCIMQCCST</sequence>
<dbReference type="AlphaFoldDB" id="A0A2H5QUR7"/>
<gene>
    <name evidence="1" type="ORF">CUMW_263600</name>
</gene>
<evidence type="ECO:0000313" key="2">
    <source>
        <dbReference type="Proteomes" id="UP000236630"/>
    </source>
</evidence>
<dbReference type="Proteomes" id="UP000236630">
    <property type="component" value="Unassembled WGS sequence"/>
</dbReference>
<organism evidence="1 2">
    <name type="scientific">Citrus unshiu</name>
    <name type="common">Satsuma mandarin</name>
    <name type="synonym">Citrus nobilis var. unshiu</name>
    <dbReference type="NCBI Taxonomy" id="55188"/>
    <lineage>
        <taxon>Eukaryota</taxon>
        <taxon>Viridiplantae</taxon>
        <taxon>Streptophyta</taxon>
        <taxon>Embryophyta</taxon>
        <taxon>Tracheophyta</taxon>
        <taxon>Spermatophyta</taxon>
        <taxon>Magnoliopsida</taxon>
        <taxon>eudicotyledons</taxon>
        <taxon>Gunneridae</taxon>
        <taxon>Pentapetalae</taxon>
        <taxon>rosids</taxon>
        <taxon>malvids</taxon>
        <taxon>Sapindales</taxon>
        <taxon>Rutaceae</taxon>
        <taxon>Aurantioideae</taxon>
        <taxon>Citrus</taxon>
    </lineage>
</organism>
<evidence type="ECO:0000313" key="1">
    <source>
        <dbReference type="EMBL" id="GAY68370.1"/>
    </source>
</evidence>